<keyword evidence="4 5" id="KW-0460">Magnesium</keyword>
<dbReference type="InterPro" id="IPR000760">
    <property type="entry name" value="Inositol_monophosphatase-like"/>
</dbReference>
<comment type="similarity">
    <text evidence="1">Belongs to the dynein light chain Tctex-type family.</text>
</comment>
<dbReference type="GO" id="GO:0046872">
    <property type="term" value="F:metal ion binding"/>
    <property type="evidence" value="ECO:0007669"/>
    <property type="project" value="UniProtKB-KW"/>
</dbReference>
<evidence type="ECO:0000256" key="3">
    <source>
        <dbReference type="ARBA" id="ARBA00022723"/>
    </source>
</evidence>
<evidence type="ECO:0000256" key="1">
    <source>
        <dbReference type="ARBA" id="ARBA00005361"/>
    </source>
</evidence>
<dbReference type="GO" id="GO:0008934">
    <property type="term" value="F:inositol monophosphate 1-phosphatase activity"/>
    <property type="evidence" value="ECO:0007669"/>
    <property type="project" value="TreeGrafter"/>
</dbReference>
<dbReference type="PROSITE" id="PS00630">
    <property type="entry name" value="IMP_2"/>
    <property type="match status" value="1"/>
</dbReference>
<dbReference type="OrthoDB" id="10059120at2759"/>
<proteinExistence type="inferred from homology"/>
<dbReference type="GO" id="GO:0007165">
    <property type="term" value="P:signal transduction"/>
    <property type="evidence" value="ECO:0007669"/>
    <property type="project" value="TreeGrafter"/>
</dbReference>
<dbReference type="PANTHER" id="PTHR20854">
    <property type="entry name" value="INOSITOL MONOPHOSPHATASE"/>
    <property type="match status" value="1"/>
</dbReference>
<dbReference type="SUPFAM" id="SSF56655">
    <property type="entry name" value="Carbohydrate phosphatase"/>
    <property type="match status" value="1"/>
</dbReference>
<dbReference type="AlphaFoldDB" id="W2T6Y1"/>
<dbReference type="PANTHER" id="PTHR20854:SF4">
    <property type="entry name" value="INOSITOL-1-MONOPHOSPHATASE-RELATED"/>
    <property type="match status" value="1"/>
</dbReference>
<reference evidence="7" key="1">
    <citation type="journal article" date="2014" name="Nat. Genet.">
        <title>Genome of the human hookworm Necator americanus.</title>
        <authorList>
            <person name="Tang Y.T."/>
            <person name="Gao X."/>
            <person name="Rosa B.A."/>
            <person name="Abubucker S."/>
            <person name="Hallsworth-Pepin K."/>
            <person name="Martin J."/>
            <person name="Tyagi R."/>
            <person name="Heizer E."/>
            <person name="Zhang X."/>
            <person name="Bhonagiri-Palsikar V."/>
            <person name="Minx P."/>
            <person name="Warren W.C."/>
            <person name="Wang Q."/>
            <person name="Zhan B."/>
            <person name="Hotez P.J."/>
            <person name="Sternberg P.W."/>
            <person name="Dougall A."/>
            <person name="Gaze S.T."/>
            <person name="Mulvenna J."/>
            <person name="Sotillo J."/>
            <person name="Ranganathan S."/>
            <person name="Rabelo E.M."/>
            <person name="Wilson R.K."/>
            <person name="Felgner P.L."/>
            <person name="Bethony J."/>
            <person name="Hawdon J.M."/>
            <person name="Gasser R.B."/>
            <person name="Loukas A."/>
            <person name="Mitreva M."/>
        </authorList>
    </citation>
    <scope>NUCLEOTIDE SEQUENCE [LARGE SCALE GENOMIC DNA]</scope>
</reference>
<protein>
    <submittedName>
        <fullName evidence="6">Inositol monophosphatase family protein</fullName>
    </submittedName>
</protein>
<accession>W2T6Y1</accession>
<dbReference type="Gene3D" id="3.30.540.10">
    <property type="entry name" value="Fructose-1,6-Bisphosphatase, subunit A, domain 1"/>
    <property type="match status" value="1"/>
</dbReference>
<dbReference type="InterPro" id="IPR005334">
    <property type="entry name" value="Tctex-1-like"/>
</dbReference>
<name>W2T6Y1_NECAM</name>
<dbReference type="EMBL" id="KI660154">
    <property type="protein sequence ID" value="ETN77750.1"/>
    <property type="molecule type" value="Genomic_DNA"/>
</dbReference>
<feature type="binding site" evidence="5">
    <location>
        <position position="222"/>
    </location>
    <ligand>
        <name>Mg(2+)</name>
        <dbReference type="ChEBI" id="CHEBI:18420"/>
        <label>1</label>
        <note>catalytic</note>
    </ligand>
</feature>
<dbReference type="GO" id="GO:0046854">
    <property type="term" value="P:phosphatidylinositol phosphate biosynthetic process"/>
    <property type="evidence" value="ECO:0007669"/>
    <property type="project" value="InterPro"/>
</dbReference>
<dbReference type="GO" id="GO:0006020">
    <property type="term" value="P:inositol metabolic process"/>
    <property type="evidence" value="ECO:0007669"/>
    <property type="project" value="TreeGrafter"/>
</dbReference>
<dbReference type="CDD" id="cd21455">
    <property type="entry name" value="DLC-like_DYNLT1_DYNLT3"/>
    <property type="match status" value="1"/>
</dbReference>
<evidence type="ECO:0000256" key="4">
    <source>
        <dbReference type="ARBA" id="ARBA00022842"/>
    </source>
</evidence>
<dbReference type="Proteomes" id="UP000053676">
    <property type="component" value="Unassembled WGS sequence"/>
</dbReference>
<dbReference type="Pfam" id="PF03645">
    <property type="entry name" value="Tctex-1"/>
    <property type="match status" value="1"/>
</dbReference>
<evidence type="ECO:0000256" key="2">
    <source>
        <dbReference type="ARBA" id="ARBA00009759"/>
    </source>
</evidence>
<dbReference type="STRING" id="51031.W2T6Y1"/>
<keyword evidence="3 5" id="KW-0479">Metal-binding</keyword>
<feature type="non-terminal residue" evidence="6">
    <location>
        <position position="339"/>
    </location>
</feature>
<organism evidence="6 7">
    <name type="scientific">Necator americanus</name>
    <name type="common">Human hookworm</name>
    <dbReference type="NCBI Taxonomy" id="51031"/>
    <lineage>
        <taxon>Eukaryota</taxon>
        <taxon>Metazoa</taxon>
        <taxon>Ecdysozoa</taxon>
        <taxon>Nematoda</taxon>
        <taxon>Chromadorea</taxon>
        <taxon>Rhabditida</taxon>
        <taxon>Rhabditina</taxon>
        <taxon>Rhabditomorpha</taxon>
        <taxon>Strongyloidea</taxon>
        <taxon>Ancylostomatidae</taxon>
        <taxon>Bunostominae</taxon>
        <taxon>Necator</taxon>
    </lineage>
</organism>
<dbReference type="InterPro" id="IPR038586">
    <property type="entry name" value="Tctex-1-like_sf"/>
</dbReference>
<keyword evidence="7" id="KW-1185">Reference proteome</keyword>
<dbReference type="InterPro" id="IPR020550">
    <property type="entry name" value="Inositol_monophosphatase_CS"/>
</dbReference>
<dbReference type="Gene3D" id="3.30.1140.40">
    <property type="entry name" value="Tctex-1"/>
    <property type="match status" value="1"/>
</dbReference>
<evidence type="ECO:0000313" key="6">
    <source>
        <dbReference type="EMBL" id="ETN77750.1"/>
    </source>
</evidence>
<dbReference type="KEGG" id="nai:NECAME_10842"/>
<gene>
    <name evidence="6" type="ORF">NECAME_10842</name>
</gene>
<dbReference type="Pfam" id="PF00459">
    <property type="entry name" value="Inositol_P"/>
    <property type="match status" value="2"/>
</dbReference>
<dbReference type="Gene3D" id="3.40.190.80">
    <property type="match status" value="1"/>
</dbReference>
<comment type="cofactor">
    <cofactor evidence="5">
        <name>Mg(2+)</name>
        <dbReference type="ChEBI" id="CHEBI:18420"/>
    </cofactor>
</comment>
<evidence type="ECO:0000256" key="5">
    <source>
        <dbReference type="PIRSR" id="PIRSR600760-2"/>
    </source>
</evidence>
<sequence>MISYLCCHLVSAPNIDFSRIPLVAICVGLAINKQLRAGIVYNPVTRELYLAQVGCGAFKNGFPIHVSTTTELNRSLITASMGIHNLPLFGESWLDIAQSNMRRQVQAGVRGIIPLLLDPSARLTDLDTTLEIDVLRGQVILLDSASPHFRLCSTVSDSVVITQLGSHRHPEMLHSFTTSYRTLMVDQNCHGHRAFGSAALNMMMVAQGACDAMVEYGIHAWDVAAAAVIVSEAGGCIIDPTGILPVEEVDCIMADVKNVFTQEEVQGIIKQVLDEVIGLSPYNYADSLNWNKQAVEQITKRLVALNRPYKYIVNSSLLQIGNGTGMNVSTISYWNKATD</sequence>
<comment type="similarity">
    <text evidence="2">Belongs to the inositol monophosphatase superfamily.</text>
</comment>
<evidence type="ECO:0000313" key="7">
    <source>
        <dbReference type="Proteomes" id="UP000053676"/>
    </source>
</evidence>